<sequence>MDNLNKKFLMEYIDEIQGELRDISDRIWKNPELQYKEYYASNLQKECLKKHGFSIEGLEGMDTAFVASYGEGRPVIAVLGEYDALDGLSQKVSTIKEPIVDGGAGHGCGHNLLGTGSIGAVIAVKELIKLKKLKGTIKYYGCPAEEDLSGKVLMIKKGFFDGIDCAFSWHPFDINTPIRIPTLANYSVKFRYNGISAHAAQAPYNGRSALDAVELMNIGCNYLREHIFDNCRVHYVTTNGGKMPNIVPDFAEVWYYIRGVKMEHVRDVFGRIVDIAKGAALMTGTIMEYDIISGVYDYIPNTILTDILSQNMKLVGVQNYNEDDYYFADKLAETVSIDKRSSVSSVLSGNKDITKMNLHDEVTDDTFTHNNCISLSLDIGDVSYIIPTAQCSCSVWPIGISAHTWQSCASAGSDMGFKAMLLASKSISCSINDVMLDESVINKAKKELKDTVGSFKYIPII</sequence>
<evidence type="ECO:0000313" key="3">
    <source>
        <dbReference type="EMBL" id="CDS83473.1"/>
    </source>
</evidence>
<dbReference type="InterPro" id="IPR017145">
    <property type="entry name" value="Aminobenzoyl-glu_utiliz_pB"/>
</dbReference>
<dbReference type="InterPro" id="IPR036264">
    <property type="entry name" value="Bact_exopeptidase_dim_dom"/>
</dbReference>
<dbReference type="GO" id="GO:0046657">
    <property type="term" value="P:folic acid catabolic process"/>
    <property type="evidence" value="ECO:0007669"/>
    <property type="project" value="TreeGrafter"/>
</dbReference>
<dbReference type="Gene3D" id="3.40.630.10">
    <property type="entry name" value="Zn peptidases"/>
    <property type="match status" value="2"/>
</dbReference>
<dbReference type="NCBIfam" id="TIGR01891">
    <property type="entry name" value="amidohydrolases"/>
    <property type="match status" value="1"/>
</dbReference>
<dbReference type="GO" id="GO:0016805">
    <property type="term" value="F:dipeptidase activity"/>
    <property type="evidence" value="ECO:0007669"/>
    <property type="project" value="TreeGrafter"/>
</dbReference>
<dbReference type="EMBL" id="LK932861">
    <property type="protein sequence ID" value="CDS99796.1"/>
    <property type="molecule type" value="Genomic_DNA"/>
</dbReference>
<dbReference type="GO" id="GO:0004180">
    <property type="term" value="F:carboxypeptidase activity"/>
    <property type="evidence" value="ECO:0007669"/>
    <property type="project" value="UniProtKB-KW"/>
</dbReference>
<gene>
    <name evidence="4" type="ORF">BN1095_210228</name>
    <name evidence="2" type="ORF">BN1096_170020</name>
    <name evidence="3" type="ORF">BN1097_150017</name>
</gene>
<dbReference type="GO" id="GO:0005737">
    <property type="term" value="C:cytoplasm"/>
    <property type="evidence" value="ECO:0007669"/>
    <property type="project" value="TreeGrafter"/>
</dbReference>
<dbReference type="Pfam" id="PF07687">
    <property type="entry name" value="M20_dimer"/>
    <property type="match status" value="1"/>
</dbReference>
<keyword evidence="4" id="KW-0121">Carboxypeptidase</keyword>
<evidence type="ECO:0000259" key="1">
    <source>
        <dbReference type="Pfam" id="PF07687"/>
    </source>
</evidence>
<dbReference type="RefSeq" id="WP_021366073.1">
    <property type="nucleotide sequence ID" value="NZ_BBYB01000122.1"/>
</dbReference>
<reference evidence="4" key="1">
    <citation type="submission" date="2014-07" db="EMBL/GenBank/DDBJ databases">
        <authorList>
            <person name="Monot Marc"/>
        </authorList>
    </citation>
    <scope>NUCLEOTIDE SEQUENCE</scope>
    <source>
        <strain evidence="4">7032989</strain>
        <strain evidence="3">7032994</strain>
    </source>
</reference>
<dbReference type="Gene3D" id="3.30.70.360">
    <property type="match status" value="1"/>
</dbReference>
<keyword evidence="4" id="KW-0378">Hydrolase</keyword>
<organism evidence="4">
    <name type="scientific">Clostridioides difficile</name>
    <name type="common">Peptoclostridium difficile</name>
    <dbReference type="NCBI Taxonomy" id="1496"/>
    <lineage>
        <taxon>Bacteria</taxon>
        <taxon>Bacillati</taxon>
        <taxon>Bacillota</taxon>
        <taxon>Clostridia</taxon>
        <taxon>Peptostreptococcales</taxon>
        <taxon>Peptostreptococcaceae</taxon>
        <taxon>Clostridioides</taxon>
    </lineage>
</organism>
<dbReference type="SUPFAM" id="SSF53187">
    <property type="entry name" value="Zn-dependent exopeptidases"/>
    <property type="match status" value="1"/>
</dbReference>
<dbReference type="InterPro" id="IPR017439">
    <property type="entry name" value="Amidohydrolase"/>
</dbReference>
<name>A0A069AKU7_CLODI</name>
<dbReference type="PIRSF" id="PIRSF037227">
    <property type="entry name" value="Aminobenzoyl-glu_utiliz_pB"/>
    <property type="match status" value="1"/>
</dbReference>
<dbReference type="CDD" id="cd05673">
    <property type="entry name" value="M20_Acy1L2_AbgB"/>
    <property type="match status" value="1"/>
</dbReference>
<proteinExistence type="predicted"/>
<dbReference type="PANTHER" id="PTHR30575:SF0">
    <property type="entry name" value="XAA-ARG DIPEPTIDASE"/>
    <property type="match status" value="1"/>
</dbReference>
<dbReference type="EMBL" id="LK932349">
    <property type="protein sequence ID" value="CDS83473.1"/>
    <property type="molecule type" value="Genomic_DNA"/>
</dbReference>
<dbReference type="EC" id="3.5.1.-" evidence="4"/>
<dbReference type="Pfam" id="PF01546">
    <property type="entry name" value="Peptidase_M20"/>
    <property type="match status" value="1"/>
</dbReference>
<accession>A0A069AKU7</accession>
<dbReference type="InterPro" id="IPR052030">
    <property type="entry name" value="Peptidase_M20/M20A_hydrolases"/>
</dbReference>
<dbReference type="PANTHER" id="PTHR30575">
    <property type="entry name" value="PEPTIDASE M20"/>
    <property type="match status" value="1"/>
</dbReference>
<dbReference type="InterPro" id="IPR011650">
    <property type="entry name" value="Peptidase_M20_dimer"/>
</dbReference>
<dbReference type="AlphaFoldDB" id="A0A069AKU7"/>
<dbReference type="FunFam" id="3.30.70.360:FF:000004">
    <property type="entry name" value="Peptidase M20 domain-containing protein 2"/>
    <property type="match status" value="1"/>
</dbReference>
<keyword evidence="4" id="KW-0645">Protease</keyword>
<dbReference type="InterPro" id="IPR002933">
    <property type="entry name" value="Peptidase_M20"/>
</dbReference>
<evidence type="ECO:0000313" key="4">
    <source>
        <dbReference type="EMBL" id="CDS99796.1"/>
    </source>
</evidence>
<dbReference type="SUPFAM" id="SSF55031">
    <property type="entry name" value="Bacterial exopeptidase dimerisation domain"/>
    <property type="match status" value="1"/>
</dbReference>
<dbReference type="EMBL" id="LK932466">
    <property type="protein sequence ID" value="CDS83372.1"/>
    <property type="molecule type" value="Genomic_DNA"/>
</dbReference>
<dbReference type="GO" id="GO:0071713">
    <property type="term" value="F:para-aminobenzoyl-glutamate hydrolase activity"/>
    <property type="evidence" value="ECO:0007669"/>
    <property type="project" value="TreeGrafter"/>
</dbReference>
<protein>
    <submittedName>
        <fullName evidence="3">Amidohydrolase</fullName>
    </submittedName>
    <submittedName>
        <fullName evidence="4">Putative glutamate carboxypeptidase</fullName>
        <ecNumber evidence="4">3.5.1.-</ecNumber>
    </submittedName>
</protein>
<feature type="domain" description="Peptidase M20 dimerisation" evidence="1">
    <location>
        <begin position="187"/>
        <end position="278"/>
    </location>
</feature>
<evidence type="ECO:0000313" key="2">
    <source>
        <dbReference type="EMBL" id="CDS83372.1"/>
    </source>
</evidence>